<name>A0A9W7XXG4_9FUNG</name>
<dbReference type="SMART" id="SM00512">
    <property type="entry name" value="Skp1"/>
    <property type="match status" value="1"/>
</dbReference>
<keyword evidence="4" id="KW-0539">Nucleus</keyword>
<keyword evidence="7" id="KW-1185">Reference proteome</keyword>
<dbReference type="SUPFAM" id="SSF54695">
    <property type="entry name" value="POZ domain"/>
    <property type="match status" value="1"/>
</dbReference>
<dbReference type="Pfam" id="PF03931">
    <property type="entry name" value="Skp1_POZ"/>
    <property type="match status" value="1"/>
</dbReference>
<dbReference type="PANTHER" id="PTHR20648">
    <property type="entry name" value="ELONGIN-C"/>
    <property type="match status" value="1"/>
</dbReference>
<evidence type="ECO:0000256" key="4">
    <source>
        <dbReference type="ARBA" id="ARBA00023242"/>
    </source>
</evidence>
<protein>
    <recommendedName>
        <fullName evidence="3">Elongin-C</fullName>
    </recommendedName>
</protein>
<dbReference type="Gene3D" id="3.30.710.10">
    <property type="entry name" value="Potassium Channel Kv1.1, Chain A"/>
    <property type="match status" value="1"/>
</dbReference>
<sequence>MATDSTAVRLVSGDGFSFIVDRSVAEQSATIRNMLDMTRSTSLGSGAAMFTEALTSEVTFPEIKGKILEKVCQYLLYKKRFANEGENIPEFGFDLEISLELLMAADYLDC</sequence>
<dbReference type="OrthoDB" id="249087at2759"/>
<proteinExistence type="inferred from homology"/>
<dbReference type="GO" id="GO:0006511">
    <property type="term" value="P:ubiquitin-dependent protein catabolic process"/>
    <property type="evidence" value="ECO:0007669"/>
    <property type="project" value="InterPro"/>
</dbReference>
<organism evidence="6 7">
    <name type="scientific">Coemansia erecta</name>
    <dbReference type="NCBI Taxonomy" id="147472"/>
    <lineage>
        <taxon>Eukaryota</taxon>
        <taxon>Fungi</taxon>
        <taxon>Fungi incertae sedis</taxon>
        <taxon>Zoopagomycota</taxon>
        <taxon>Kickxellomycotina</taxon>
        <taxon>Kickxellomycetes</taxon>
        <taxon>Kickxellales</taxon>
        <taxon>Kickxellaceae</taxon>
        <taxon>Coemansia</taxon>
    </lineage>
</organism>
<comment type="subcellular location">
    <subcellularLocation>
        <location evidence="1">Nucleus</location>
    </subcellularLocation>
</comment>
<dbReference type="AlphaFoldDB" id="A0A9W7XXG4"/>
<dbReference type="GO" id="GO:0005634">
    <property type="term" value="C:nucleus"/>
    <property type="evidence" value="ECO:0007669"/>
    <property type="project" value="UniProtKB-SubCell"/>
</dbReference>
<dbReference type="Proteomes" id="UP001149813">
    <property type="component" value="Unassembled WGS sequence"/>
</dbReference>
<dbReference type="InterPro" id="IPR016073">
    <property type="entry name" value="Skp1_comp_POZ"/>
</dbReference>
<gene>
    <name evidence="6" type="primary">ELC1</name>
    <name evidence="6" type="ORF">LPJ53_004922</name>
</gene>
<evidence type="ECO:0000256" key="3">
    <source>
        <dbReference type="ARBA" id="ARBA00021347"/>
    </source>
</evidence>
<comment type="caution">
    <text evidence="6">The sequence shown here is derived from an EMBL/GenBank/DDBJ whole genome shotgun (WGS) entry which is preliminary data.</text>
</comment>
<dbReference type="FunFam" id="3.30.710.10:FF:000035">
    <property type="entry name" value="Elongin C transcription elongation factor"/>
    <property type="match status" value="1"/>
</dbReference>
<dbReference type="InterPro" id="IPR039948">
    <property type="entry name" value="ELC1"/>
</dbReference>
<accession>A0A9W7XXG4</accession>
<evidence type="ECO:0000313" key="7">
    <source>
        <dbReference type="Proteomes" id="UP001149813"/>
    </source>
</evidence>
<comment type="similarity">
    <text evidence="2">Belongs to the SKP1 family.</text>
</comment>
<evidence type="ECO:0000259" key="5">
    <source>
        <dbReference type="Pfam" id="PF03931"/>
    </source>
</evidence>
<evidence type="ECO:0000313" key="6">
    <source>
        <dbReference type="EMBL" id="KAJ1720453.1"/>
    </source>
</evidence>
<evidence type="ECO:0000256" key="1">
    <source>
        <dbReference type="ARBA" id="ARBA00004123"/>
    </source>
</evidence>
<dbReference type="InterPro" id="IPR001232">
    <property type="entry name" value="SKP1-like"/>
</dbReference>
<dbReference type="InterPro" id="IPR011333">
    <property type="entry name" value="SKP1/BTB/POZ_sf"/>
</dbReference>
<dbReference type="CDD" id="cd18321">
    <property type="entry name" value="BTB_POZ_EloC"/>
    <property type="match status" value="1"/>
</dbReference>
<evidence type="ECO:0000256" key="2">
    <source>
        <dbReference type="ARBA" id="ARBA00009993"/>
    </source>
</evidence>
<reference evidence="6" key="1">
    <citation type="submission" date="2022-07" db="EMBL/GenBank/DDBJ databases">
        <title>Phylogenomic reconstructions and comparative analyses of Kickxellomycotina fungi.</title>
        <authorList>
            <person name="Reynolds N.K."/>
            <person name="Stajich J.E."/>
            <person name="Barry K."/>
            <person name="Grigoriev I.V."/>
            <person name="Crous P."/>
            <person name="Smith M.E."/>
        </authorList>
    </citation>
    <scope>NUCLEOTIDE SEQUENCE</scope>
    <source>
        <strain evidence="6">NBRC 32514</strain>
    </source>
</reference>
<feature type="domain" description="SKP1 component POZ" evidence="5">
    <location>
        <begin position="8"/>
        <end position="36"/>
    </location>
</feature>
<dbReference type="EMBL" id="JANBOJ010000257">
    <property type="protein sequence ID" value="KAJ1720453.1"/>
    <property type="molecule type" value="Genomic_DNA"/>
</dbReference>